<evidence type="ECO:0000256" key="2">
    <source>
        <dbReference type="ARBA" id="ARBA00022729"/>
    </source>
</evidence>
<dbReference type="InParanoid" id="A0A6I8ST96"/>
<keyword evidence="3 7" id="KW-0378">Hydrolase</keyword>
<protein>
    <submittedName>
        <fullName evidence="10">Serine protease 27 gene 1</fullName>
    </submittedName>
</protein>
<keyword evidence="2 8" id="KW-0732">Signal</keyword>
<dbReference type="Xenbase" id="XB-GENE-5744470">
    <property type="gene designation" value="prss27"/>
</dbReference>
<dbReference type="InterPro" id="IPR001254">
    <property type="entry name" value="Trypsin_dom"/>
</dbReference>
<evidence type="ECO:0000259" key="9">
    <source>
        <dbReference type="PROSITE" id="PS50240"/>
    </source>
</evidence>
<evidence type="ECO:0000256" key="8">
    <source>
        <dbReference type="SAM" id="SignalP"/>
    </source>
</evidence>
<dbReference type="SMART" id="SM00020">
    <property type="entry name" value="Tryp_SPc"/>
    <property type="match status" value="1"/>
</dbReference>
<sequence>MHWFQFIKALLLLNLGLLVVTEAAVECGRRQLLSRIMGGQDSKAGMWPWQVMIYSEAFELCGGSLITNNWVVSAAHCFNRTKPPSFYTVYLGVYQISVLNGNEVAMPIKQFIVHPNYTVPENGSDIALVELSGDIIYTNHIQPVCLPTGGVNLPTGLQCWVTGWGNIASNVSLPEPNTLQEVAVPLIGNQQCNALFQVPSPIDPKTYVISNDMLCAGFIDGGKDSCQGDSGGPLVCSTSGQWFLAGVVSFGDGCGQAYRPGVYTLMPSYTDWIVSYASDASSNMKSATFSGPIISLNNTPPPIISPNTTPPPDNTAPPISLSILHIIWVAVLLHCL</sequence>
<evidence type="ECO:0000256" key="4">
    <source>
        <dbReference type="ARBA" id="ARBA00022825"/>
    </source>
</evidence>
<dbReference type="PRINTS" id="PR00722">
    <property type="entry name" value="CHYMOTRYPSIN"/>
</dbReference>
<dbReference type="SUPFAM" id="SSF50494">
    <property type="entry name" value="Trypsin-like serine proteases"/>
    <property type="match status" value="1"/>
</dbReference>
<evidence type="ECO:0000256" key="6">
    <source>
        <dbReference type="ARBA" id="ARBA00023180"/>
    </source>
</evidence>
<dbReference type="PROSITE" id="PS00135">
    <property type="entry name" value="TRYPSIN_SER"/>
    <property type="match status" value="1"/>
</dbReference>
<dbReference type="Bgee" id="ENSXETG00000006296">
    <property type="expression patterns" value="Expressed in gastrula and 3 other cell types or tissues"/>
</dbReference>
<keyword evidence="1 7" id="KW-0645">Protease</keyword>
<reference evidence="10" key="1">
    <citation type="journal article" date="2010" name="Science">
        <title>The genome of the Western clawed frog Xenopus tropicalis.</title>
        <authorList>
            <person name="Hellsten U."/>
            <person name="Harland R.M."/>
            <person name="Gilchrist M.J."/>
            <person name="Hendrix D."/>
            <person name="Jurka J."/>
            <person name="Kapitonov V."/>
            <person name="Ovcharenko I."/>
            <person name="Putnam N.H."/>
            <person name="Shu S."/>
            <person name="Taher L."/>
            <person name="Blitz I.L."/>
            <person name="Blumberg B."/>
            <person name="Dichmann D.S."/>
            <person name="Dubchak I."/>
            <person name="Amaya E."/>
            <person name="Detter J.C."/>
            <person name="Fletcher R."/>
            <person name="Gerhard D.S."/>
            <person name="Goodstein D."/>
            <person name="Graves T."/>
            <person name="Grigoriev I.V."/>
            <person name="Grimwood J."/>
            <person name="Kawashima T."/>
            <person name="Lindquist E."/>
            <person name="Lucas S.M."/>
            <person name="Mead P.E."/>
            <person name="Mitros T."/>
            <person name="Ogino H."/>
            <person name="Ohta Y."/>
            <person name="Poliakov A.V."/>
            <person name="Pollet N."/>
            <person name="Robert J."/>
            <person name="Salamov A."/>
            <person name="Sater A.K."/>
            <person name="Schmutz J."/>
            <person name="Terry A."/>
            <person name="Vize P.D."/>
            <person name="Warren W.C."/>
            <person name="Wells D."/>
            <person name="Wills A."/>
            <person name="Wilson R.K."/>
            <person name="Zimmerman L.B."/>
            <person name="Zorn A.M."/>
            <person name="Grainger R."/>
            <person name="Grammer T."/>
            <person name="Khokha M.K."/>
            <person name="Richardson P.M."/>
            <person name="Rokhsar D.S."/>
        </authorList>
    </citation>
    <scope>NUCLEOTIDE SEQUENCE [LARGE SCALE GENOMIC DNA]</scope>
    <source>
        <strain evidence="10">Nigerian</strain>
    </source>
</reference>
<dbReference type="PROSITE" id="PS50240">
    <property type="entry name" value="TRYPSIN_DOM"/>
    <property type="match status" value="1"/>
</dbReference>
<dbReference type="InterPro" id="IPR001314">
    <property type="entry name" value="Peptidase_S1A"/>
</dbReference>
<dbReference type="Pfam" id="PF00089">
    <property type="entry name" value="Trypsin"/>
    <property type="match status" value="1"/>
</dbReference>
<organism evidence="10">
    <name type="scientific">Xenopus tropicalis</name>
    <name type="common">Western clawed frog</name>
    <name type="synonym">Silurana tropicalis</name>
    <dbReference type="NCBI Taxonomy" id="8364"/>
    <lineage>
        <taxon>Eukaryota</taxon>
        <taxon>Metazoa</taxon>
        <taxon>Chordata</taxon>
        <taxon>Craniata</taxon>
        <taxon>Vertebrata</taxon>
        <taxon>Euteleostomi</taxon>
        <taxon>Amphibia</taxon>
        <taxon>Batrachia</taxon>
        <taxon>Anura</taxon>
        <taxon>Pipoidea</taxon>
        <taxon>Pipidae</taxon>
        <taxon>Xenopodinae</taxon>
        <taxon>Xenopus</taxon>
        <taxon>Silurana</taxon>
    </lineage>
</organism>
<dbReference type="GO" id="GO:0004252">
    <property type="term" value="F:serine-type endopeptidase activity"/>
    <property type="evidence" value="ECO:0007669"/>
    <property type="project" value="InterPro"/>
</dbReference>
<dbReference type="PANTHER" id="PTHR24253:SF144">
    <property type="entry name" value="CHYMOTRYPSIN-LIKE PROTEASE CTRL-1-RELATED"/>
    <property type="match status" value="1"/>
</dbReference>
<reference evidence="10" key="2">
    <citation type="submission" date="2020-05" db="UniProtKB">
        <authorList>
            <consortium name="Ensembl"/>
        </authorList>
    </citation>
    <scope>IDENTIFICATION</scope>
</reference>
<name>A0A6I8ST96_XENTR</name>
<dbReference type="InterPro" id="IPR009003">
    <property type="entry name" value="Peptidase_S1_PA"/>
</dbReference>
<gene>
    <name evidence="10" type="primary">prss27</name>
</gene>
<keyword evidence="4 7" id="KW-0720">Serine protease</keyword>
<dbReference type="Ensembl" id="ENSXETT00000083667">
    <property type="protein sequence ID" value="ENSXETP00000096330"/>
    <property type="gene ID" value="ENSXETG00000006296"/>
</dbReference>
<feature type="chain" id="PRO_5031292287" evidence="8">
    <location>
        <begin position="24"/>
        <end position="336"/>
    </location>
</feature>
<dbReference type="InterPro" id="IPR043504">
    <property type="entry name" value="Peptidase_S1_PA_chymotrypsin"/>
</dbReference>
<evidence type="ECO:0000256" key="3">
    <source>
        <dbReference type="ARBA" id="ARBA00022801"/>
    </source>
</evidence>
<keyword evidence="6" id="KW-0325">Glycoprotein</keyword>
<dbReference type="GeneTree" id="ENSGT00940000154999"/>
<evidence type="ECO:0000256" key="5">
    <source>
        <dbReference type="ARBA" id="ARBA00023157"/>
    </source>
</evidence>
<dbReference type="PROSITE" id="PS00134">
    <property type="entry name" value="TRYPSIN_HIS"/>
    <property type="match status" value="1"/>
</dbReference>
<dbReference type="AlphaFoldDB" id="A0A6I8ST96"/>
<accession>A0A6I8ST96</accession>
<dbReference type="FunFam" id="2.40.10.10:FF:000039">
    <property type="entry name" value="Brain-specific serine protease 4"/>
    <property type="match status" value="1"/>
</dbReference>
<feature type="signal peptide" evidence="8">
    <location>
        <begin position="1"/>
        <end position="23"/>
    </location>
</feature>
<evidence type="ECO:0000313" key="10">
    <source>
        <dbReference type="Ensembl" id="ENSXETP00000096330"/>
    </source>
</evidence>
<keyword evidence="5" id="KW-1015">Disulfide bond</keyword>
<dbReference type="Gene3D" id="2.40.10.10">
    <property type="entry name" value="Trypsin-like serine proteases"/>
    <property type="match status" value="2"/>
</dbReference>
<dbReference type="CDD" id="cd00190">
    <property type="entry name" value="Tryp_SPc"/>
    <property type="match status" value="1"/>
</dbReference>
<feature type="domain" description="Peptidase S1" evidence="9">
    <location>
        <begin position="36"/>
        <end position="278"/>
    </location>
</feature>
<proteinExistence type="predicted"/>
<evidence type="ECO:0000256" key="1">
    <source>
        <dbReference type="ARBA" id="ARBA00022670"/>
    </source>
</evidence>
<dbReference type="InterPro" id="IPR018114">
    <property type="entry name" value="TRYPSIN_HIS"/>
</dbReference>
<dbReference type="InterPro" id="IPR033116">
    <property type="entry name" value="TRYPSIN_SER"/>
</dbReference>
<dbReference type="GO" id="GO:0006508">
    <property type="term" value="P:proteolysis"/>
    <property type="evidence" value="ECO:0007669"/>
    <property type="project" value="UniProtKB-KW"/>
</dbReference>
<dbReference type="PANTHER" id="PTHR24253">
    <property type="entry name" value="TRANSMEMBRANE PROTEASE SERINE"/>
    <property type="match status" value="1"/>
</dbReference>
<evidence type="ECO:0000256" key="7">
    <source>
        <dbReference type="RuleBase" id="RU363034"/>
    </source>
</evidence>